<protein>
    <recommendedName>
        <fullName evidence="5">Pyosin/cloacin translocation domain-containing protein</fullName>
    </recommendedName>
</protein>
<evidence type="ECO:0000259" key="5">
    <source>
        <dbReference type="Pfam" id="PF06958"/>
    </source>
</evidence>
<keyword evidence="3" id="KW-0078">Bacteriocin</keyword>
<reference evidence="6 7" key="2">
    <citation type="submission" date="2020-02" db="EMBL/GenBank/DDBJ databases">
        <title>The new genus of Enterobacteriales.</title>
        <authorList>
            <person name="Kim I.S."/>
        </authorList>
    </citation>
    <scope>NUCLEOTIDE SEQUENCE [LARGE SCALE GENOMIC DNA]</scope>
    <source>
        <strain evidence="6 7">SAP-6</strain>
    </source>
</reference>
<proteinExistence type="predicted"/>
<dbReference type="Pfam" id="PF06958">
    <property type="entry name" value="Pyocin_S"/>
    <property type="match status" value="1"/>
</dbReference>
<gene>
    <name evidence="6" type="ORF">GRH90_24550</name>
</gene>
<keyword evidence="7" id="KW-1185">Reference proteome</keyword>
<dbReference type="AlphaFoldDB" id="A0A845SST2"/>
<evidence type="ECO:0000313" key="7">
    <source>
        <dbReference type="Proteomes" id="UP000461443"/>
    </source>
</evidence>
<evidence type="ECO:0000256" key="2">
    <source>
        <dbReference type="ARBA" id="ARBA00023022"/>
    </source>
</evidence>
<evidence type="ECO:0000256" key="4">
    <source>
        <dbReference type="SAM" id="MobiDB-lite"/>
    </source>
</evidence>
<comment type="caution">
    <text evidence="6">The sequence shown here is derived from an EMBL/GenBank/DDBJ whole genome shotgun (WGS) entry which is preliminary data.</text>
</comment>
<name>A0A845SST2_9GAMM</name>
<sequence length="834" mass="91267">MNIGSCGKSSTNNCGRKNNSGVNSGNKGGGNWSSHINSAKNNNQSRLCIGSGCDNGPHGKSDAKSRGDHGISNNSHGGNGGGGYDRSSSKKNRDTAVETAKIAREEAGRQAHEAAIRRAQEAAIRQKAHDDYVAKYPVEAAEDIDSKASARLQRMEKDKNHAEYLVRESEQQVAHFKAIIAQTNKAYAEKITTAISSGFGGGKRKGEYKKELKAVLYYNHEDFNRAQFVLDQHRSQRQASIHHWQEAQNHKAITASRLAELRSSHKRAQEEKSRRQNEEHQWNIKDHNARQQLATAEREVSEAGRQINNIEKNIYNTTNFIRENESSINILKHQLGEFDNVLQHELALVERHPKYWQGHFRQKALKKHSQNVNVATTKAALEHNQRELLDSISLFKSYQDQLSGARHNKERADVNLANVRESIKQVEQIKRIREIQKAALIKEQEEARKKADKAPKIKAALIAARAGGNENIDSLAKNSTLPSTAQQAAKLPDIAIGETSAGDAKDSPIRTYDQATQALALAATTGTAPSASLSVVNAVKKAMDALKIAAQARTAGPIGVAIVASLYPAEINKESDKVPGGKYFQETLPAELLGLPAVTILRAAAEGQKTVESQFRGRLVVKNEALQIELFRTAKPMPVLLLEGRPEGQGIYRCTLPETDGLPARTLFVTPAKAPGTEGLGALLTPSEVPEAFNNTGGQAQPAQLPTVTTYPGLSETDFNDIIIVPPLESGDKPIYVMLSDSLNLRKSLASEAQLAQLLKESGEPVAGLGTKRVLRDAPRLTNEYGGTAADWSKITSKSYQATDGNIFEIHAYHNNELGKTVEFKTIILRKEVK</sequence>
<evidence type="ECO:0000256" key="3">
    <source>
        <dbReference type="ARBA" id="ARBA00023048"/>
    </source>
</evidence>
<feature type="compositionally biased region" description="Polar residues" evidence="4">
    <location>
        <begin position="7"/>
        <end position="17"/>
    </location>
</feature>
<dbReference type="GO" id="GO:0042742">
    <property type="term" value="P:defense response to bacterium"/>
    <property type="evidence" value="ECO:0007669"/>
    <property type="project" value="UniProtKB-KW"/>
</dbReference>
<dbReference type="RefSeq" id="WP_162368618.1">
    <property type="nucleotide sequence ID" value="NZ_WUBS01000025.1"/>
</dbReference>
<accession>A0A845SST2</accession>
<feature type="domain" description="Pyosin/cloacin translocation" evidence="5">
    <location>
        <begin position="601"/>
        <end position="738"/>
    </location>
</feature>
<dbReference type="EMBL" id="WUBS01000025">
    <property type="protein sequence ID" value="NDL65906.1"/>
    <property type="molecule type" value="Genomic_DNA"/>
</dbReference>
<reference evidence="6 7" key="1">
    <citation type="submission" date="2019-12" db="EMBL/GenBank/DDBJ databases">
        <authorList>
            <person name="Lee S.D."/>
        </authorList>
    </citation>
    <scope>NUCLEOTIDE SEQUENCE [LARGE SCALE GENOMIC DNA]</scope>
    <source>
        <strain evidence="6 7">SAP-6</strain>
    </source>
</reference>
<dbReference type="SUPFAM" id="SSF69369">
    <property type="entry name" value="Cloacin translocation domain"/>
    <property type="match status" value="1"/>
</dbReference>
<feature type="region of interest" description="Disordered" evidence="4">
    <location>
        <begin position="261"/>
        <end position="280"/>
    </location>
</feature>
<evidence type="ECO:0000313" key="6">
    <source>
        <dbReference type="EMBL" id="NDL65906.1"/>
    </source>
</evidence>
<feature type="compositionally biased region" description="Basic and acidic residues" evidence="4">
    <location>
        <begin position="57"/>
        <end position="69"/>
    </location>
</feature>
<dbReference type="InterPro" id="IPR036302">
    <property type="entry name" value="Pyosin/cloacin_T_dom_sf"/>
</dbReference>
<feature type="compositionally biased region" description="Basic and acidic residues" evidence="4">
    <location>
        <begin position="87"/>
        <end position="98"/>
    </location>
</feature>
<dbReference type="GO" id="GO:0031640">
    <property type="term" value="P:killing of cells of another organism"/>
    <property type="evidence" value="ECO:0007669"/>
    <property type="project" value="UniProtKB-KW"/>
</dbReference>
<dbReference type="InterPro" id="IPR016128">
    <property type="entry name" value="Pyosin/cloacin_T_dom"/>
</dbReference>
<feature type="compositionally biased region" description="Polar residues" evidence="4">
    <location>
        <begin position="35"/>
        <end position="46"/>
    </location>
</feature>
<keyword evidence="2" id="KW-0044">Antibiotic</keyword>
<evidence type="ECO:0000256" key="1">
    <source>
        <dbReference type="ARBA" id="ARBA00022529"/>
    </source>
</evidence>
<feature type="region of interest" description="Disordered" evidence="4">
    <location>
        <begin position="1"/>
        <end position="98"/>
    </location>
</feature>
<keyword evidence="1" id="KW-0929">Antimicrobial</keyword>
<dbReference type="Proteomes" id="UP000461443">
    <property type="component" value="Unassembled WGS sequence"/>
</dbReference>
<organism evidence="6 7">
    <name type="scientific">Acerihabitans arboris</name>
    <dbReference type="NCBI Taxonomy" id="2691583"/>
    <lineage>
        <taxon>Bacteria</taxon>
        <taxon>Pseudomonadati</taxon>
        <taxon>Pseudomonadota</taxon>
        <taxon>Gammaproteobacteria</taxon>
        <taxon>Enterobacterales</taxon>
        <taxon>Pectobacteriaceae</taxon>
        <taxon>Acerihabitans</taxon>
    </lineage>
</organism>